<sequence length="285" mass="31244">MMKMNSIRLPQPARSVLPAMTMPLTRTETLDSEALRQRLATDPHQAARILLDAAREGLVPAQTLLGQILLDGTGIERDPALARTWFRIAAEGGDAMARNMLGRCLEQGWGGEVDLTAAAREYHLAMASGLDWGYYNYAALLASGRGVEPDPAGAFQLYLKAAEMGHAKAMNFVGRFYDEGIGIAPSSEQARYWYQRSAEAGDFRGQFSHAAALADRGYLEEALRWLDKALAGGNLNFLRASRARLAQAPQPQIRALALPYHQRAAELGDDSDRRALADHVRNLLP</sequence>
<dbReference type="AlphaFoldDB" id="A0AAD1C3M9"/>
<dbReference type="SUPFAM" id="SSF81901">
    <property type="entry name" value="HCP-like"/>
    <property type="match status" value="1"/>
</dbReference>
<dbReference type="InterPro" id="IPR011990">
    <property type="entry name" value="TPR-like_helical_dom_sf"/>
</dbReference>
<evidence type="ECO:0000313" key="2">
    <source>
        <dbReference type="Proteomes" id="UP000218554"/>
    </source>
</evidence>
<name>A0AAD1C3M9_METFU</name>
<dbReference type="PANTHER" id="PTHR11102:SF160">
    <property type="entry name" value="ERAD-ASSOCIATED E3 UBIQUITIN-PROTEIN LIGASE COMPONENT HRD3"/>
    <property type="match status" value="1"/>
</dbReference>
<reference evidence="2" key="1">
    <citation type="submission" date="2015-05" db="EMBL/GenBank/DDBJ databases">
        <title>Draft genome sequencing of a biphenyl-degrading bacterium, Pseudomonas balearica KF707 (=NBRC110670).</title>
        <authorList>
            <person name="Kimura N."/>
            <person name="Hirose J."/>
            <person name="Watanabe T."/>
            <person name="Suenaga H."/>
            <person name="Fujihara H."/>
            <person name="Noguchi M."/>
            <person name="Hashimoto M."/>
            <person name="Shimodaira J."/>
            <person name="Tsuchikane K."/>
            <person name="Hosoyama A."/>
            <person name="Yamazoe A."/>
            <person name="Fujita N."/>
            <person name="Furukawa K."/>
        </authorList>
    </citation>
    <scope>NUCLEOTIDE SEQUENCE [LARGE SCALE GENOMIC DNA]</scope>
    <source>
        <strain evidence="2">DSM 10086 / NBRC 110670 / KF707</strain>
    </source>
</reference>
<dbReference type="InterPro" id="IPR006597">
    <property type="entry name" value="Sel1-like"/>
</dbReference>
<protein>
    <submittedName>
        <fullName evidence="1">TPR repeat protein, SEL1 subfamily</fullName>
    </submittedName>
</protein>
<organism evidence="1 2">
    <name type="scientific">Metapseudomonas furukawaii</name>
    <name type="common">Pseudomonas furukawaii</name>
    <dbReference type="NCBI Taxonomy" id="1149133"/>
    <lineage>
        <taxon>Bacteria</taxon>
        <taxon>Pseudomonadati</taxon>
        <taxon>Pseudomonadota</taxon>
        <taxon>Gammaproteobacteria</taxon>
        <taxon>Pseudomonadales</taxon>
        <taxon>Pseudomonadaceae</taxon>
        <taxon>Metapseudomonas</taxon>
    </lineage>
</organism>
<keyword evidence="2" id="KW-1185">Reference proteome</keyword>
<evidence type="ECO:0000313" key="1">
    <source>
        <dbReference type="EMBL" id="BAU76110.1"/>
    </source>
</evidence>
<accession>A0AAD1C3M9</accession>
<dbReference type="SMART" id="SM00671">
    <property type="entry name" value="SEL1"/>
    <property type="match status" value="4"/>
</dbReference>
<dbReference type="EMBL" id="AP014862">
    <property type="protein sequence ID" value="BAU76110.1"/>
    <property type="molecule type" value="Genomic_DNA"/>
</dbReference>
<proteinExistence type="predicted"/>
<reference evidence="1 2" key="2">
    <citation type="journal article" date="2017" name="Int. J. Syst. Evol. Microbiol.">
        <title>Pseudomonas furukawaii sp. nov., a polychlorinated biphenyl-degrading bacterium isolated from biphenyl-contaminated soil in Japan.</title>
        <authorList>
            <person name="Kimura N."/>
            <person name="Watanabe T."/>
            <person name="Suenaga H."/>
            <person name="Fujihara H."/>
            <person name="Futagami T."/>
            <person name="Goto M."/>
            <person name="Hanada S."/>
            <person name="Hirose J."/>
        </authorList>
    </citation>
    <scope>NUCLEOTIDE SEQUENCE [LARGE SCALE GENOMIC DNA]</scope>
    <source>
        <strain evidence="2">DSM 10086 / NBRC 110670 / KF707</strain>
    </source>
</reference>
<gene>
    <name evidence="1" type="ORF">KF707C_44220</name>
</gene>
<dbReference type="Proteomes" id="UP000218554">
    <property type="component" value="Chromosome"/>
</dbReference>
<dbReference type="PANTHER" id="PTHR11102">
    <property type="entry name" value="SEL-1-LIKE PROTEIN"/>
    <property type="match status" value="1"/>
</dbReference>
<dbReference type="Pfam" id="PF08238">
    <property type="entry name" value="Sel1"/>
    <property type="match status" value="6"/>
</dbReference>
<dbReference type="KEGG" id="pfuw:KF707C_44220"/>
<dbReference type="InterPro" id="IPR050767">
    <property type="entry name" value="Sel1_AlgK"/>
</dbReference>
<dbReference type="Gene3D" id="1.25.40.10">
    <property type="entry name" value="Tetratricopeptide repeat domain"/>
    <property type="match status" value="1"/>
</dbReference>